<proteinExistence type="predicted"/>
<evidence type="ECO:0000313" key="2">
    <source>
        <dbReference type="Proteomes" id="UP000008561"/>
    </source>
</evidence>
<sequence length="145" mass="17050">MLGALYAGDASKKARTTEQSKRYMKRFMSYTNEQCEMLMEIFRHKIIHLAQPKAIIEYKGKKVTWRYWHDNKISHLKLTKLKEKVDISVSSNWALTAEYEFAISIIHLVQDIENSVFDSEGYFHSLKTCVDIQDSFEKAISEIYE</sequence>
<name>A8ZUY1_DESOH</name>
<dbReference type="EMBL" id="CP000859">
    <property type="protein sequence ID" value="ABW68071.1"/>
    <property type="molecule type" value="Genomic_DNA"/>
</dbReference>
<accession>A8ZUY1</accession>
<gene>
    <name evidence="1" type="ordered locus">Dole_2267</name>
</gene>
<keyword evidence="2" id="KW-1185">Reference proteome</keyword>
<protein>
    <submittedName>
        <fullName evidence="1">Uncharacterized protein</fullName>
    </submittedName>
</protein>
<dbReference type="HOGENOM" id="CLU_1783758_0_0_7"/>
<dbReference type="AlphaFoldDB" id="A8ZUY1"/>
<dbReference type="Proteomes" id="UP000008561">
    <property type="component" value="Chromosome"/>
</dbReference>
<dbReference type="KEGG" id="dol:Dole_2267"/>
<reference evidence="1 2" key="1">
    <citation type="submission" date="2007-10" db="EMBL/GenBank/DDBJ databases">
        <title>Complete sequence of Desulfococcus oleovorans Hxd3.</title>
        <authorList>
            <consortium name="US DOE Joint Genome Institute"/>
            <person name="Copeland A."/>
            <person name="Lucas S."/>
            <person name="Lapidus A."/>
            <person name="Barry K."/>
            <person name="Glavina del Rio T."/>
            <person name="Dalin E."/>
            <person name="Tice H."/>
            <person name="Pitluck S."/>
            <person name="Kiss H."/>
            <person name="Brettin T."/>
            <person name="Bruce D."/>
            <person name="Detter J.C."/>
            <person name="Han C."/>
            <person name="Schmutz J."/>
            <person name="Larimer F."/>
            <person name="Land M."/>
            <person name="Hauser L."/>
            <person name="Kyrpides N."/>
            <person name="Kim E."/>
            <person name="Wawrik B."/>
            <person name="Richardson P."/>
        </authorList>
    </citation>
    <scope>NUCLEOTIDE SEQUENCE [LARGE SCALE GENOMIC DNA]</scope>
    <source>
        <strain evidence="2">DSM 6200 / JCM 39069 / Hxd3</strain>
    </source>
</reference>
<evidence type="ECO:0000313" key="1">
    <source>
        <dbReference type="EMBL" id="ABW68071.1"/>
    </source>
</evidence>
<organism evidence="1 2">
    <name type="scientific">Desulfosudis oleivorans (strain DSM 6200 / JCM 39069 / Hxd3)</name>
    <name type="common">Desulfococcus oleovorans</name>
    <dbReference type="NCBI Taxonomy" id="96561"/>
    <lineage>
        <taxon>Bacteria</taxon>
        <taxon>Pseudomonadati</taxon>
        <taxon>Thermodesulfobacteriota</taxon>
        <taxon>Desulfobacteria</taxon>
        <taxon>Desulfobacterales</taxon>
        <taxon>Desulfosudaceae</taxon>
        <taxon>Desulfosudis</taxon>
    </lineage>
</organism>